<name>A0ABS1BSA4_9NEIS</name>
<evidence type="ECO:0000256" key="1">
    <source>
        <dbReference type="SAM" id="SignalP"/>
    </source>
</evidence>
<feature type="signal peptide" evidence="1">
    <location>
        <begin position="1"/>
        <end position="22"/>
    </location>
</feature>
<reference evidence="2 3" key="1">
    <citation type="journal article" date="2021" name="Pathogens">
        <title>Isolation and Characterization of Kingella bonacorsii sp. nov., A Novel Kingella Species Detected in a Stable Periodontitis Subject.</title>
        <authorList>
            <person name="Antezack A."/>
            <person name="Boxberger M."/>
            <person name="Rolland C."/>
            <person name="Monnet-Corti V."/>
            <person name="La Scola B."/>
        </authorList>
    </citation>
    <scope>NUCLEOTIDE SEQUENCE [LARGE SCALE GENOMIC DNA]</scope>
    <source>
        <strain evidence="2 3">Marseille-Q4569</strain>
    </source>
</reference>
<dbReference type="EMBL" id="JAEHNZ010000001">
    <property type="protein sequence ID" value="MBK0395770.1"/>
    <property type="molecule type" value="Genomic_DNA"/>
</dbReference>
<keyword evidence="3" id="KW-1185">Reference proteome</keyword>
<comment type="caution">
    <text evidence="2">The sequence shown here is derived from an EMBL/GenBank/DDBJ whole genome shotgun (WGS) entry which is preliminary data.</text>
</comment>
<proteinExistence type="predicted"/>
<gene>
    <name evidence="2" type="ORF">JDW22_04000</name>
</gene>
<protein>
    <recommendedName>
        <fullName evidence="4">DUF1311 domain-containing protein</fullName>
    </recommendedName>
</protein>
<evidence type="ECO:0008006" key="4">
    <source>
        <dbReference type="Google" id="ProtNLM"/>
    </source>
</evidence>
<accession>A0ABS1BSA4</accession>
<sequence length="138" mass="15790">MFAHPKPLILTALLLAAPFIQAKPPVNLNDCKAHAQNMVQVYAVAIACEKTQDAELEELVTRFAPANEDYLDACEKLGMTREIEKAWFQAEEKKVERLLASRYKISPSDSDKAREQKIAAYCQDEQPRLKKRLQRLFQ</sequence>
<organism evidence="2 3">
    <name type="scientific">Kingella bonacorsii</name>
    <dbReference type="NCBI Taxonomy" id="2796361"/>
    <lineage>
        <taxon>Bacteria</taxon>
        <taxon>Pseudomonadati</taxon>
        <taxon>Pseudomonadota</taxon>
        <taxon>Betaproteobacteria</taxon>
        <taxon>Neisseriales</taxon>
        <taxon>Neisseriaceae</taxon>
        <taxon>Kingella</taxon>
    </lineage>
</organism>
<dbReference type="Proteomes" id="UP000614058">
    <property type="component" value="Unassembled WGS sequence"/>
</dbReference>
<feature type="chain" id="PRO_5046580440" description="DUF1311 domain-containing protein" evidence="1">
    <location>
        <begin position="23"/>
        <end position="138"/>
    </location>
</feature>
<evidence type="ECO:0000313" key="3">
    <source>
        <dbReference type="Proteomes" id="UP000614058"/>
    </source>
</evidence>
<dbReference type="RefSeq" id="WP_200521804.1">
    <property type="nucleotide sequence ID" value="NZ_JAEHNZ010000001.1"/>
</dbReference>
<keyword evidence="1" id="KW-0732">Signal</keyword>
<evidence type="ECO:0000313" key="2">
    <source>
        <dbReference type="EMBL" id="MBK0395770.1"/>
    </source>
</evidence>